<feature type="transmembrane region" description="Helical" evidence="2">
    <location>
        <begin position="430"/>
        <end position="451"/>
    </location>
</feature>
<feature type="region of interest" description="Disordered" evidence="1">
    <location>
        <begin position="1"/>
        <end position="20"/>
    </location>
</feature>
<dbReference type="PANTHER" id="PTHR31600:SF2">
    <property type="entry name" value="GAMETE ENRICHED GENE 10 PROTEIN-RELATED"/>
    <property type="match status" value="1"/>
</dbReference>
<name>A0A507EFL7_9FUNG</name>
<evidence type="ECO:0000259" key="3">
    <source>
        <dbReference type="Pfam" id="PF25474"/>
    </source>
</evidence>
<keyword evidence="2" id="KW-0812">Transmembrane</keyword>
<dbReference type="STRING" id="246404.A0A507EFL7"/>
<feature type="compositionally biased region" description="Acidic residues" evidence="1">
    <location>
        <begin position="183"/>
        <end position="195"/>
    </location>
</feature>
<reference evidence="4 5" key="1">
    <citation type="journal article" date="2019" name="Sci. Rep.">
        <title>Comparative genomics of chytrid fungi reveal insights into the obligate biotrophic and pathogenic lifestyle of Synchytrium endobioticum.</title>
        <authorList>
            <person name="van de Vossenberg B.T.L.H."/>
            <person name="Warris S."/>
            <person name="Nguyen H.D.T."/>
            <person name="van Gent-Pelzer M.P.E."/>
            <person name="Joly D.L."/>
            <person name="van de Geest H.C."/>
            <person name="Bonants P.J.M."/>
            <person name="Smith D.S."/>
            <person name="Levesque C.A."/>
            <person name="van der Lee T.A.J."/>
        </authorList>
    </citation>
    <scope>NUCLEOTIDE SEQUENCE [LARGE SCALE GENOMIC DNA]</scope>
    <source>
        <strain evidence="4 5">CBS 675.73</strain>
    </source>
</reference>
<feature type="transmembrane region" description="Helical" evidence="2">
    <location>
        <begin position="1115"/>
        <end position="1132"/>
    </location>
</feature>
<feature type="region of interest" description="Disordered" evidence="1">
    <location>
        <begin position="84"/>
        <end position="149"/>
    </location>
</feature>
<keyword evidence="2" id="KW-1133">Transmembrane helix</keyword>
<accession>A0A507EFL7</accession>
<feature type="region of interest" description="Disordered" evidence="1">
    <location>
        <begin position="171"/>
        <end position="198"/>
    </location>
</feature>
<evidence type="ECO:0000313" key="4">
    <source>
        <dbReference type="EMBL" id="TPX62000.1"/>
    </source>
</evidence>
<evidence type="ECO:0000313" key="5">
    <source>
        <dbReference type="Proteomes" id="UP000320333"/>
    </source>
</evidence>
<proteinExistence type="predicted"/>
<organism evidence="4 5">
    <name type="scientific">Chytriomyces confervae</name>
    <dbReference type="NCBI Taxonomy" id="246404"/>
    <lineage>
        <taxon>Eukaryota</taxon>
        <taxon>Fungi</taxon>
        <taxon>Fungi incertae sedis</taxon>
        <taxon>Chytridiomycota</taxon>
        <taxon>Chytridiomycota incertae sedis</taxon>
        <taxon>Chytridiomycetes</taxon>
        <taxon>Chytridiales</taxon>
        <taxon>Chytriomycetaceae</taxon>
        <taxon>Chytriomyces</taxon>
    </lineage>
</organism>
<evidence type="ECO:0000256" key="2">
    <source>
        <dbReference type="SAM" id="Phobius"/>
    </source>
</evidence>
<keyword evidence="2" id="KW-0472">Membrane</keyword>
<sequence length="1436" mass="162694">MTQPATAEAVPAPLSATSTRRPAMLRRECSALVLRRPMQQQALDSCRQQQLLTVKQSLGQLFETAPSFSSLSIGSSDKIELRFMDRRPISPRTKSKDSFSSADDSERRYDPSKATKTSPVSSADRSRFPSSSIRPLHERAPSRLSQAIPAIESEDSDPDLQLGNMNQSRKIQQAIDRSWGSDDGSDNEDWDGPEENEFKNTSTIERVQNIIFSVLFSMAHGNNAGMLIEYGSAIIEDLQLLTFLLDKEMAELYFIPTAISSVASIDYLEMEFSVYSTIFYIAAASVLLLMINMFFVAIGIMRSKQASLLPIKMLRFLATVLPTVFYIPIFEILISALICNRILHPEENSPILLANLACSDPRRWPLVTISAIALILYVPTGLSLAAVFFDTNPTLKGVANRVHGRTDIIYLITKTGIILAYKLLDHHFYMFKILLVLAASVSMYAVVLYYFPYYSKEVNQMRAGFYFGTACMSLVSIGAAIAHDITHEQRGQEVLIIMAVTLICGFGFGFYVAGQVYSWIQKRAQGFLELYRDPSNRSRLIVPKFSAEKEPIFFLLWPHVEISVRYITHYMDERSKNFDSNQISDLICLFRRGIKEFPKSPFPRICFGNYYFQLTGEKQIPLRQYLRLANTTVSYDIAFQIYFNKQIVNQRKEKKILGLGSILNLANFAELQKTDLDAKINHYLGIQEARNMWKLLLRHDYRMDDLLAVTNKIYTYSRLAEENYLKLISKHPKSLVLLRYYARFCHDVMGDSVKARELTERAVAIEEKFRSTEELEPGEPNFMLQRFKTVNKSKASSIGATQGNKVHSPSSQRKRLKKVERYGQLLGTVIGLTIIVIISIAVVTYSLISNLLGDLNSFSANIRRMHSIEFQIAMEFRRVREIQRAHDAGDRQLFDSRRNLLFNEMVNFSTISEEFFLKRDKASVAIESWFTDAKIETHISHYPVVTSGFVTRNLTFHDYTENFIISGLTISNTSFDGFSNSAFRNDVRFVLDNGLTSANVVLDPLINGGIIPTLNNKTNSAIILIYVLTASEIFVIALGLFLKDLVSTRLTGSQKESLEILGEIPKQAVENIVDELEDADCEDIFPDHIVQASERFKTSITPVIATVLYHLQSKGFCISAIVLAIVMAYLNLTNINVVGQNFGIYNSAGDVTKSLVRAFNRASEVLYFDAQTQGTREKIVSQLAQKIATLESAIYRIQYGDINYNPPTSSYETFPQELYFPLVQESCVAFDKSVCLGENRHWNESIGYTEALVNQGLLKMTQTFKNVVVDLATAGDFSINFEKGEKCVKLLDLLLEPDLTEGWLSFENAVVHITDHLVRAANTATLVIFILQVIFLTIAFVMQRMYLSWREARFRFTEVRIFNSINRLPKEVKSIAIIAKYLETADDGRRRKQRSSVIDEGDDNNLKVHKSDKAKMATLRKQEMDEPLTDIKVSSV</sequence>
<dbReference type="Pfam" id="PF25474">
    <property type="entry name" value="TPR_TmcB"/>
    <property type="match status" value="1"/>
</dbReference>
<feature type="compositionally biased region" description="Basic and acidic residues" evidence="1">
    <location>
        <begin position="104"/>
        <end position="113"/>
    </location>
</feature>
<feature type="transmembrane region" description="Helical" evidence="2">
    <location>
        <begin position="313"/>
        <end position="343"/>
    </location>
</feature>
<feature type="transmembrane region" description="Helical" evidence="2">
    <location>
        <begin position="494"/>
        <end position="513"/>
    </location>
</feature>
<evidence type="ECO:0000256" key="1">
    <source>
        <dbReference type="SAM" id="MobiDB-lite"/>
    </source>
</evidence>
<gene>
    <name evidence="4" type="ORF">CcCBS67573_g08870</name>
</gene>
<dbReference type="EMBL" id="QEAP01000652">
    <property type="protein sequence ID" value="TPX62000.1"/>
    <property type="molecule type" value="Genomic_DNA"/>
</dbReference>
<dbReference type="Proteomes" id="UP000320333">
    <property type="component" value="Unassembled WGS sequence"/>
</dbReference>
<feature type="transmembrane region" description="Helical" evidence="2">
    <location>
        <begin position="1021"/>
        <end position="1042"/>
    </location>
</feature>
<dbReference type="OrthoDB" id="2114669at2759"/>
<feature type="transmembrane region" description="Helical" evidence="2">
    <location>
        <begin position="463"/>
        <end position="482"/>
    </location>
</feature>
<keyword evidence="5" id="KW-1185">Reference proteome</keyword>
<dbReference type="InterPro" id="IPR057352">
    <property type="entry name" value="TPR_TmcB/C"/>
</dbReference>
<comment type="caution">
    <text evidence="4">The sequence shown here is derived from an EMBL/GenBank/DDBJ whole genome shotgun (WGS) entry which is preliminary data.</text>
</comment>
<feature type="transmembrane region" description="Helical" evidence="2">
    <location>
        <begin position="278"/>
        <end position="301"/>
    </location>
</feature>
<dbReference type="InterPro" id="IPR052994">
    <property type="entry name" value="Tiny_macrocysts_regulators"/>
</dbReference>
<feature type="transmembrane region" description="Helical" evidence="2">
    <location>
        <begin position="822"/>
        <end position="848"/>
    </location>
</feature>
<protein>
    <recommendedName>
        <fullName evidence="3">TmcB/TmcC TPR repeats domain-containing protein</fullName>
    </recommendedName>
</protein>
<feature type="domain" description="TmcB/TmcC TPR repeats" evidence="3">
    <location>
        <begin position="660"/>
        <end position="768"/>
    </location>
</feature>
<feature type="transmembrane region" description="Helical" evidence="2">
    <location>
        <begin position="1326"/>
        <end position="1347"/>
    </location>
</feature>
<feature type="transmembrane region" description="Helical" evidence="2">
    <location>
        <begin position="363"/>
        <end position="388"/>
    </location>
</feature>
<dbReference type="PANTHER" id="PTHR31600">
    <property type="entry name" value="TINY MACROCYSTS PROTEIN B-RELATED"/>
    <property type="match status" value="1"/>
</dbReference>